<gene>
    <name evidence="2" type="ORF">CQY22_006515</name>
</gene>
<dbReference type="STRING" id="85968.GCA_900073015_00871"/>
<protein>
    <submittedName>
        <fullName evidence="2">DUF4226 domain-containing protein</fullName>
    </submittedName>
</protein>
<organism evidence="2 3">
    <name type="scientific">Mycolicibacterium brumae</name>
    <dbReference type="NCBI Taxonomy" id="85968"/>
    <lineage>
        <taxon>Bacteria</taxon>
        <taxon>Bacillati</taxon>
        <taxon>Actinomycetota</taxon>
        <taxon>Actinomycetes</taxon>
        <taxon>Mycobacteriales</taxon>
        <taxon>Mycobacteriaceae</taxon>
        <taxon>Mycolicibacterium</taxon>
    </lineage>
</organism>
<comment type="caution">
    <text evidence="2">The sequence shown here is derived from an EMBL/GenBank/DDBJ whole genome shotgun (WGS) entry which is preliminary data.</text>
</comment>
<evidence type="ECO:0000313" key="3">
    <source>
        <dbReference type="Proteomes" id="UP000230551"/>
    </source>
</evidence>
<dbReference type="AlphaFoldDB" id="A0A2G5PDF4"/>
<dbReference type="InterPro" id="IPR019710">
    <property type="entry name" value="DUF4226"/>
</dbReference>
<keyword evidence="3" id="KW-1185">Reference proteome</keyword>
<name>A0A2G5PDF4_9MYCO</name>
<dbReference type="RefSeq" id="WP_090586575.1">
    <property type="nucleotide sequence ID" value="NZ_CP104302.1"/>
</dbReference>
<dbReference type="Proteomes" id="UP000230551">
    <property type="component" value="Unassembled WGS sequence"/>
</dbReference>
<evidence type="ECO:0000313" key="2">
    <source>
        <dbReference type="EMBL" id="PIB76359.1"/>
    </source>
</evidence>
<sequence>MAGQRGRTALNRAEEALRRDYESALAADHDLSSTLSDASRIAADARRRLNELGAQIRSLATPQTARTAETPAGAADLRRQLAATLREMEAVVADTAAQSRAKATELQSLSDRYRVLAERSTG</sequence>
<keyword evidence="1" id="KW-0175">Coiled coil</keyword>
<proteinExistence type="predicted"/>
<feature type="coiled-coil region" evidence="1">
    <location>
        <begin position="35"/>
        <end position="94"/>
    </location>
</feature>
<accession>A0A2G5PDF4</accession>
<reference evidence="2 3" key="1">
    <citation type="journal article" date="2017" name="Infect. Genet. Evol.">
        <title>The new phylogeny of the genus Mycobacterium: The old and the news.</title>
        <authorList>
            <person name="Tortoli E."/>
            <person name="Fedrizzi T."/>
            <person name="Meehan C.J."/>
            <person name="Trovato A."/>
            <person name="Grottola A."/>
            <person name="Giacobazzi E."/>
            <person name="Serpini G.F."/>
            <person name="Tagliazucchi S."/>
            <person name="Fabio A."/>
            <person name="Bettua C."/>
            <person name="Bertorelli R."/>
            <person name="Frascaro F."/>
            <person name="De Sanctis V."/>
            <person name="Pecorari M."/>
            <person name="Jousson O."/>
            <person name="Segata N."/>
            <person name="Cirillo D.M."/>
        </authorList>
    </citation>
    <scope>NUCLEOTIDE SEQUENCE [LARGE SCALE GENOMIC DNA]</scope>
    <source>
        <strain evidence="2 3">CIP1034565</strain>
    </source>
</reference>
<dbReference type="Pfam" id="PF10774">
    <property type="entry name" value="DUF4226"/>
    <property type="match status" value="1"/>
</dbReference>
<evidence type="ECO:0000256" key="1">
    <source>
        <dbReference type="SAM" id="Coils"/>
    </source>
</evidence>
<dbReference type="EMBL" id="PDCN02000005">
    <property type="protein sequence ID" value="PIB76359.1"/>
    <property type="molecule type" value="Genomic_DNA"/>
</dbReference>